<dbReference type="InterPro" id="IPR023997">
    <property type="entry name" value="TonB-dep_OMP_SusC/RagA_CS"/>
</dbReference>
<dbReference type="EMBL" id="JBEXAC010000002">
    <property type="protein sequence ID" value="MET7000232.1"/>
    <property type="molecule type" value="Genomic_DNA"/>
</dbReference>
<keyword evidence="11" id="KW-1185">Reference proteome</keyword>
<dbReference type="InterPro" id="IPR012910">
    <property type="entry name" value="Plug_dom"/>
</dbReference>
<keyword evidence="3 7" id="KW-1134">Transmembrane beta strand</keyword>
<dbReference type="SUPFAM" id="SSF49464">
    <property type="entry name" value="Carboxypeptidase regulatory domain-like"/>
    <property type="match status" value="1"/>
</dbReference>
<dbReference type="Gene3D" id="2.40.170.20">
    <property type="entry name" value="TonB-dependent receptor, beta-barrel domain"/>
    <property type="match status" value="1"/>
</dbReference>
<feature type="chain" id="PRO_5046908080" evidence="8">
    <location>
        <begin position="18"/>
        <end position="1106"/>
    </location>
</feature>
<gene>
    <name evidence="10" type="ORF">ABR189_22765</name>
</gene>
<reference evidence="10 11" key="1">
    <citation type="submission" date="2024-06" db="EMBL/GenBank/DDBJ databases">
        <title>Chitinophaga defluvii sp. nov., isolated from municipal sewage.</title>
        <authorList>
            <person name="Zhang L."/>
        </authorList>
    </citation>
    <scope>NUCLEOTIDE SEQUENCE [LARGE SCALE GENOMIC DNA]</scope>
    <source>
        <strain evidence="10 11">H8</strain>
    </source>
</reference>
<dbReference type="Pfam" id="PF07660">
    <property type="entry name" value="STN"/>
    <property type="match status" value="1"/>
</dbReference>
<dbReference type="Pfam" id="PF07715">
    <property type="entry name" value="Plug"/>
    <property type="match status" value="1"/>
</dbReference>
<dbReference type="RefSeq" id="WP_354662792.1">
    <property type="nucleotide sequence ID" value="NZ_JBEXAC010000002.1"/>
</dbReference>
<feature type="domain" description="Secretin/TonB short N-terminal" evidence="9">
    <location>
        <begin position="46"/>
        <end position="97"/>
    </location>
</feature>
<proteinExistence type="inferred from homology"/>
<keyword evidence="2 7" id="KW-0813">Transport</keyword>
<dbReference type="InterPro" id="IPR037066">
    <property type="entry name" value="Plug_dom_sf"/>
</dbReference>
<name>A0ABV2TB13_9BACT</name>
<dbReference type="InterPro" id="IPR023996">
    <property type="entry name" value="TonB-dep_OMP_SusC/RagA"/>
</dbReference>
<comment type="subcellular location">
    <subcellularLocation>
        <location evidence="1 7">Cell outer membrane</location>
        <topology evidence="1 7">Multi-pass membrane protein</topology>
    </subcellularLocation>
</comment>
<evidence type="ECO:0000256" key="6">
    <source>
        <dbReference type="ARBA" id="ARBA00023237"/>
    </source>
</evidence>
<dbReference type="SUPFAM" id="SSF56935">
    <property type="entry name" value="Porins"/>
    <property type="match status" value="1"/>
</dbReference>
<dbReference type="Gene3D" id="2.60.40.1120">
    <property type="entry name" value="Carboxypeptidase-like, regulatory domain"/>
    <property type="match status" value="1"/>
</dbReference>
<dbReference type="Proteomes" id="UP001549749">
    <property type="component" value="Unassembled WGS sequence"/>
</dbReference>
<evidence type="ECO:0000256" key="2">
    <source>
        <dbReference type="ARBA" id="ARBA00022448"/>
    </source>
</evidence>
<keyword evidence="8" id="KW-0732">Signal</keyword>
<dbReference type="InterPro" id="IPR008969">
    <property type="entry name" value="CarboxyPept-like_regulatory"/>
</dbReference>
<evidence type="ECO:0000256" key="3">
    <source>
        <dbReference type="ARBA" id="ARBA00022452"/>
    </source>
</evidence>
<keyword evidence="10" id="KW-0675">Receptor</keyword>
<evidence type="ECO:0000259" key="9">
    <source>
        <dbReference type="SMART" id="SM00965"/>
    </source>
</evidence>
<dbReference type="NCBIfam" id="TIGR04057">
    <property type="entry name" value="SusC_RagA_signa"/>
    <property type="match status" value="1"/>
</dbReference>
<accession>A0ABV2TB13</accession>
<sequence length="1106" mass="123095">MKLTAILLTVTFLQVSAAGFSQKIHLSQKNVSLKEVFNELKKQQGYEFLYTNETLQRTFKIDVDLKDATLEEALAYCLKDQPVTYTIIDKTVVIKPKAAASMPAAAAPQIAISGTVTDDKGNPIPGVTIRGKGHTYGTSTDANGKFSLNVTSTKDILVFSSVGYVTKEVPVGNETVLKVVLDIEVKYQEAVVVVGYGTQKKVNLTGSVATISGAEIKKTPTGNLTNAIAGRLPGVIATNGNGRPGSGSSMLIRGQSTLNVNDPLIVVDGIVRTDGFGQIDPNEVESISILKDASAAAVYGARAANGVFLITTKRGKTGKPTITYTGMVGIQNATQYPKLMSAFEYASVRNQALKNQGYDPTNPAHTGLFFSDGDLEKFRTGGTDWYKETFKSNSTQTQHNLSVNGGTESIRYFMSLGYLDQNGMYDNINFKRYNLRANIDAKVTQTLTVGLNLEGRQERSNTPGWDANDIFNRVINVNPVRPAYHPDGKPYNTTGSHPIEMIYNSGYGRNQYDVFQGTLFFEQQLTFLKGLSVRGTGSYYKQHLTNKSFITPYTMYDEDANGNVTNTKVVGGRTSLSQKYEGIENITLNASLNYNRKFNLHEVSGLLLFEQFSAKGGTFNGRKEDFATNVKDEFFASGPANQTLDGSGILNDARRSLVGRFNYAYDSRYLLEATFRYDGSFLFPKASRFGLFPAFSAGWRISEENFYKNSSAMRFMNSLKLRASKGLIGNDRIGSEKVRAFQFTDSYTIVAGSGPVVNGQALPYVQYGVYPNPNITWEKQDNTNLGLDAYFFNSLFGLEFDYFFRTTRDILWSRERSVPGTFGRVLPNENYAQVKSKGFEFTLSHQQQLNDFSYNLRLIGSYAVNEVTQIDDPSSALDFQKQLGRPMGYRYGYEALGLFRSQDEADKWYGGTQFGQKNMAGDIKYADVDGNGEITLNDQKVLANYGQTPRIMYGISGGFNWKNIDFNFLIQGAAQRNIMMDGAARIMYQNGGSSNNFAYLTDSWSPENPDAKYPIAWVDQRLTNNRASDFWMRKAGYARLKSVDIGYNINKEWLKRKNIQQLRVYVAGYNLLTWSQLKEFDPEIESPNGNYYPQQRTINVGVNVSF</sequence>
<evidence type="ECO:0000256" key="8">
    <source>
        <dbReference type="SAM" id="SignalP"/>
    </source>
</evidence>
<evidence type="ECO:0000256" key="7">
    <source>
        <dbReference type="PROSITE-ProRule" id="PRU01360"/>
    </source>
</evidence>
<dbReference type="PROSITE" id="PS52016">
    <property type="entry name" value="TONB_DEPENDENT_REC_3"/>
    <property type="match status" value="1"/>
</dbReference>
<evidence type="ECO:0000313" key="11">
    <source>
        <dbReference type="Proteomes" id="UP001549749"/>
    </source>
</evidence>
<evidence type="ECO:0000256" key="5">
    <source>
        <dbReference type="ARBA" id="ARBA00023136"/>
    </source>
</evidence>
<feature type="signal peptide" evidence="8">
    <location>
        <begin position="1"/>
        <end position="17"/>
    </location>
</feature>
<dbReference type="Gene3D" id="2.170.130.10">
    <property type="entry name" value="TonB-dependent receptor, plug domain"/>
    <property type="match status" value="1"/>
</dbReference>
<keyword evidence="5 7" id="KW-0472">Membrane</keyword>
<dbReference type="InterPro" id="IPR011662">
    <property type="entry name" value="Secretin/TonB_short_N"/>
</dbReference>
<comment type="similarity">
    <text evidence="7">Belongs to the TonB-dependent receptor family.</text>
</comment>
<organism evidence="10 11">
    <name type="scientific">Chitinophaga defluvii</name>
    <dbReference type="NCBI Taxonomy" id="3163343"/>
    <lineage>
        <taxon>Bacteria</taxon>
        <taxon>Pseudomonadati</taxon>
        <taxon>Bacteroidota</taxon>
        <taxon>Chitinophagia</taxon>
        <taxon>Chitinophagales</taxon>
        <taxon>Chitinophagaceae</taxon>
        <taxon>Chitinophaga</taxon>
    </lineage>
</organism>
<keyword evidence="6 7" id="KW-0998">Cell outer membrane</keyword>
<evidence type="ECO:0000313" key="10">
    <source>
        <dbReference type="EMBL" id="MET7000232.1"/>
    </source>
</evidence>
<dbReference type="SMART" id="SM00965">
    <property type="entry name" value="STN"/>
    <property type="match status" value="1"/>
</dbReference>
<dbReference type="Pfam" id="PF13715">
    <property type="entry name" value="CarbopepD_reg_2"/>
    <property type="match status" value="1"/>
</dbReference>
<dbReference type="InterPro" id="IPR039426">
    <property type="entry name" value="TonB-dep_rcpt-like"/>
</dbReference>
<evidence type="ECO:0000256" key="4">
    <source>
        <dbReference type="ARBA" id="ARBA00022692"/>
    </source>
</evidence>
<dbReference type="NCBIfam" id="TIGR04056">
    <property type="entry name" value="OMP_RagA_SusC"/>
    <property type="match status" value="1"/>
</dbReference>
<evidence type="ECO:0000256" key="1">
    <source>
        <dbReference type="ARBA" id="ARBA00004571"/>
    </source>
</evidence>
<comment type="caution">
    <text evidence="10">The sequence shown here is derived from an EMBL/GenBank/DDBJ whole genome shotgun (WGS) entry which is preliminary data.</text>
</comment>
<protein>
    <submittedName>
        <fullName evidence="10">TonB-dependent receptor</fullName>
    </submittedName>
</protein>
<dbReference type="InterPro" id="IPR036942">
    <property type="entry name" value="Beta-barrel_TonB_sf"/>
</dbReference>
<keyword evidence="4 7" id="KW-0812">Transmembrane</keyword>